<comment type="caution">
    <text evidence="2">The sequence shown here is derived from an EMBL/GenBank/DDBJ whole genome shotgun (WGS) entry which is preliminary data.</text>
</comment>
<organism evidence="2 3">
    <name type="scientific">Steroidobacter gossypii</name>
    <dbReference type="NCBI Taxonomy" id="2805490"/>
    <lineage>
        <taxon>Bacteria</taxon>
        <taxon>Pseudomonadati</taxon>
        <taxon>Pseudomonadota</taxon>
        <taxon>Gammaproteobacteria</taxon>
        <taxon>Steroidobacterales</taxon>
        <taxon>Steroidobacteraceae</taxon>
        <taxon>Steroidobacter</taxon>
    </lineage>
</organism>
<keyword evidence="1" id="KW-0472">Membrane</keyword>
<dbReference type="Proteomes" id="UP000661077">
    <property type="component" value="Unassembled WGS sequence"/>
</dbReference>
<accession>A0ABS1WT43</accession>
<dbReference type="EMBL" id="JAEVLS010000001">
    <property type="protein sequence ID" value="MBM0104158.1"/>
    <property type="molecule type" value="Genomic_DNA"/>
</dbReference>
<feature type="transmembrane region" description="Helical" evidence="1">
    <location>
        <begin position="62"/>
        <end position="82"/>
    </location>
</feature>
<reference evidence="2 3" key="1">
    <citation type="journal article" date="2021" name="Int. J. Syst. Evol. Microbiol.">
        <title>Steroidobacter gossypii sp. nov., isolated from soil of cotton cropping field.</title>
        <authorList>
            <person name="Huang R."/>
            <person name="Yang S."/>
            <person name="Zhen C."/>
            <person name="Liu W."/>
        </authorList>
    </citation>
    <scope>NUCLEOTIDE SEQUENCE [LARGE SCALE GENOMIC DNA]</scope>
    <source>
        <strain evidence="2 3">S1-65</strain>
    </source>
</reference>
<evidence type="ECO:0000313" key="2">
    <source>
        <dbReference type="EMBL" id="MBM0104158.1"/>
    </source>
</evidence>
<evidence type="ECO:0008006" key="4">
    <source>
        <dbReference type="Google" id="ProtNLM"/>
    </source>
</evidence>
<proteinExistence type="predicted"/>
<gene>
    <name evidence="2" type="ORF">JM946_05350</name>
</gene>
<keyword evidence="1" id="KW-1133">Transmembrane helix</keyword>
<feature type="transmembrane region" description="Helical" evidence="1">
    <location>
        <begin position="94"/>
        <end position="117"/>
    </location>
</feature>
<sequence length="195" mass="21660">MKCIYFLSPTLKCTQEVSDDLHAVGVNDFYLHVISKDECGLKKQHIHSANYLETLDVIRDGFIGAALGFIVGLIGVSLLMYFKPFGPTVEVPTLVYAILVGAATLFGAWEGGLTGIATENKKLRRFHDDIAAGKYLILVYVRKHQEETVRKMMQERHADAELVAVDSHFINPFTGVDRVSQSTTQNTVQSTAPRM</sequence>
<evidence type="ECO:0000256" key="1">
    <source>
        <dbReference type="SAM" id="Phobius"/>
    </source>
</evidence>
<keyword evidence="1" id="KW-0812">Transmembrane</keyword>
<protein>
    <recommendedName>
        <fullName evidence="4">DUF1269 domain-containing protein</fullName>
    </recommendedName>
</protein>
<keyword evidence="3" id="KW-1185">Reference proteome</keyword>
<name>A0ABS1WT43_9GAMM</name>
<dbReference type="RefSeq" id="WP_203166095.1">
    <property type="nucleotide sequence ID" value="NZ_JAEVLS010000001.1"/>
</dbReference>
<evidence type="ECO:0000313" key="3">
    <source>
        <dbReference type="Proteomes" id="UP000661077"/>
    </source>
</evidence>